<evidence type="ECO:0000256" key="4">
    <source>
        <dbReference type="ARBA" id="ARBA00022692"/>
    </source>
</evidence>
<reference evidence="12 13" key="1">
    <citation type="submission" date="2018-12" db="EMBL/GenBank/DDBJ databases">
        <title>Draft genome sequence of Xylaria grammica IHI A82.</title>
        <authorList>
            <person name="Buettner E."/>
            <person name="Kellner H."/>
        </authorList>
    </citation>
    <scope>NUCLEOTIDE SEQUENCE [LARGE SCALE GENOMIC DNA]</scope>
    <source>
        <strain evidence="12 13">IHI A82</strain>
    </source>
</reference>
<comment type="caution">
    <text evidence="12">The sequence shown here is derived from an EMBL/GenBank/DDBJ whole genome shotgun (WGS) entry which is preliminary data.</text>
</comment>
<proteinExistence type="inferred from homology"/>
<evidence type="ECO:0000256" key="6">
    <source>
        <dbReference type="ARBA" id="ARBA00022892"/>
    </source>
</evidence>
<dbReference type="CDD" id="cd15860">
    <property type="entry name" value="SNARE_USE1"/>
    <property type="match status" value="1"/>
</dbReference>
<keyword evidence="7" id="KW-0653">Protein transport</keyword>
<feature type="region of interest" description="Disordered" evidence="10">
    <location>
        <begin position="1"/>
        <end position="20"/>
    </location>
</feature>
<dbReference type="PANTHER" id="PTHR13050">
    <property type="entry name" value="USE1-LIKE PROTEIN"/>
    <property type="match status" value="1"/>
</dbReference>
<dbReference type="Proteomes" id="UP000286045">
    <property type="component" value="Unassembled WGS sequence"/>
</dbReference>
<evidence type="ECO:0008006" key="14">
    <source>
        <dbReference type="Google" id="ProtNLM"/>
    </source>
</evidence>
<feature type="compositionally biased region" description="Low complexity" evidence="10">
    <location>
        <begin position="201"/>
        <end position="213"/>
    </location>
</feature>
<sequence length="364" mass="39923">MARLTQGPITPRRSASNPDSLTDLTRLLGRLQQSILHADAERERRLRTSEHERNKAGINLEYARTLLTKLEQDALAIKVHSKRMEMQADLNQKRDVFEQLAERLRELDDISIDSDEDDSDEGEDLLGNVIPTPSQSSDSRSAEHIRDELGDIQHEGDEEGYERDSTVLPESKRTESWPTSTGPSSQLIGPAVVAPPVKPRTPSQPTGTSTSPTLRPRGSATTQQAPVTDTGTTTSALRSELLGTAAASYTTTVTTTATAEAILDHHRAEQDKLAESMVSMAKALKASTHAFSSALREDQDVLEGASKGLDRSERGLEGVAGRMGNLRRLTEGKGWWGRMILYAWIAGLAVFAVLLVFVFPKLRF</sequence>
<accession>A0A439DHJ9</accession>
<organism evidence="12 13">
    <name type="scientific">Xylaria grammica</name>
    <dbReference type="NCBI Taxonomy" id="363999"/>
    <lineage>
        <taxon>Eukaryota</taxon>
        <taxon>Fungi</taxon>
        <taxon>Dikarya</taxon>
        <taxon>Ascomycota</taxon>
        <taxon>Pezizomycotina</taxon>
        <taxon>Sordariomycetes</taxon>
        <taxon>Xylariomycetidae</taxon>
        <taxon>Xylariales</taxon>
        <taxon>Xylariaceae</taxon>
        <taxon>Xylaria</taxon>
    </lineage>
</organism>
<dbReference type="AlphaFoldDB" id="A0A439DHJ9"/>
<evidence type="ECO:0000256" key="5">
    <source>
        <dbReference type="ARBA" id="ARBA00022824"/>
    </source>
</evidence>
<name>A0A439DHJ9_9PEZI</name>
<keyword evidence="13" id="KW-1185">Reference proteome</keyword>
<feature type="compositionally biased region" description="Basic and acidic residues" evidence="10">
    <location>
        <begin position="162"/>
        <end position="175"/>
    </location>
</feature>
<dbReference type="EMBL" id="RYZI01000018">
    <property type="protein sequence ID" value="RWA13874.1"/>
    <property type="molecule type" value="Genomic_DNA"/>
</dbReference>
<keyword evidence="4 11" id="KW-0812">Transmembrane</keyword>
<comment type="similarity">
    <text evidence="2">Belongs to the USE1 family.</text>
</comment>
<dbReference type="STRING" id="363999.A0A439DHJ9"/>
<keyword evidence="3" id="KW-0813">Transport</keyword>
<feature type="compositionally biased region" description="Polar residues" evidence="10">
    <location>
        <begin position="176"/>
        <end position="187"/>
    </location>
</feature>
<keyword evidence="5" id="KW-0256">Endoplasmic reticulum</keyword>
<feature type="compositionally biased region" description="Acidic residues" evidence="10">
    <location>
        <begin position="109"/>
        <end position="124"/>
    </location>
</feature>
<dbReference type="InterPro" id="IPR019150">
    <property type="entry name" value="Vesicle_transport_protein_Use1"/>
</dbReference>
<protein>
    <recommendedName>
        <fullName evidence="14">Synaptobrevin</fullName>
    </recommendedName>
</protein>
<gene>
    <name evidence="12" type="ORF">EKO27_g1255</name>
</gene>
<evidence type="ECO:0000256" key="7">
    <source>
        <dbReference type="ARBA" id="ARBA00022927"/>
    </source>
</evidence>
<feature type="transmembrane region" description="Helical" evidence="11">
    <location>
        <begin position="335"/>
        <end position="359"/>
    </location>
</feature>
<evidence type="ECO:0000256" key="10">
    <source>
        <dbReference type="SAM" id="MobiDB-lite"/>
    </source>
</evidence>
<dbReference type="GO" id="GO:0005789">
    <property type="term" value="C:endoplasmic reticulum membrane"/>
    <property type="evidence" value="ECO:0007669"/>
    <property type="project" value="UniProtKB-SubCell"/>
</dbReference>
<keyword evidence="8 11" id="KW-1133">Transmembrane helix</keyword>
<feature type="region of interest" description="Disordered" evidence="10">
    <location>
        <begin position="108"/>
        <end position="232"/>
    </location>
</feature>
<evidence type="ECO:0000256" key="9">
    <source>
        <dbReference type="ARBA" id="ARBA00023136"/>
    </source>
</evidence>
<evidence type="ECO:0000256" key="8">
    <source>
        <dbReference type="ARBA" id="ARBA00022989"/>
    </source>
</evidence>
<evidence type="ECO:0000313" key="12">
    <source>
        <dbReference type="EMBL" id="RWA13874.1"/>
    </source>
</evidence>
<keyword evidence="6" id="KW-0931">ER-Golgi transport</keyword>
<keyword evidence="9 11" id="KW-0472">Membrane</keyword>
<evidence type="ECO:0000313" key="13">
    <source>
        <dbReference type="Proteomes" id="UP000286045"/>
    </source>
</evidence>
<feature type="compositionally biased region" description="Polar residues" evidence="10">
    <location>
        <begin position="219"/>
        <end position="232"/>
    </location>
</feature>
<evidence type="ECO:0000256" key="1">
    <source>
        <dbReference type="ARBA" id="ARBA00004163"/>
    </source>
</evidence>
<evidence type="ECO:0000256" key="3">
    <source>
        <dbReference type="ARBA" id="ARBA00022448"/>
    </source>
</evidence>
<dbReference type="GO" id="GO:0031201">
    <property type="term" value="C:SNARE complex"/>
    <property type="evidence" value="ECO:0007669"/>
    <property type="project" value="TreeGrafter"/>
</dbReference>
<comment type="subcellular location">
    <subcellularLocation>
        <location evidence="1">Endoplasmic reticulum membrane</location>
        <topology evidence="1">Single-pass type IV membrane protein</topology>
    </subcellularLocation>
</comment>
<dbReference type="GO" id="GO:0005484">
    <property type="term" value="F:SNAP receptor activity"/>
    <property type="evidence" value="ECO:0007669"/>
    <property type="project" value="TreeGrafter"/>
</dbReference>
<dbReference type="PANTHER" id="PTHR13050:SF7">
    <property type="entry name" value="VESICLE TRANSPORT PROTEIN USE1"/>
    <property type="match status" value="1"/>
</dbReference>
<evidence type="ECO:0000256" key="2">
    <source>
        <dbReference type="ARBA" id="ARBA00007891"/>
    </source>
</evidence>
<dbReference type="GO" id="GO:0015031">
    <property type="term" value="P:protein transport"/>
    <property type="evidence" value="ECO:0007669"/>
    <property type="project" value="UniProtKB-KW"/>
</dbReference>
<dbReference type="Pfam" id="PF09753">
    <property type="entry name" value="Use1"/>
    <property type="match status" value="1"/>
</dbReference>
<evidence type="ECO:0000256" key="11">
    <source>
        <dbReference type="SAM" id="Phobius"/>
    </source>
</evidence>
<dbReference type="GO" id="GO:0006890">
    <property type="term" value="P:retrograde vesicle-mediated transport, Golgi to endoplasmic reticulum"/>
    <property type="evidence" value="ECO:0007669"/>
    <property type="project" value="TreeGrafter"/>
</dbReference>
<feature type="compositionally biased region" description="Basic and acidic residues" evidence="10">
    <location>
        <begin position="140"/>
        <end position="155"/>
    </location>
</feature>